<feature type="transmembrane region" description="Helical" evidence="1">
    <location>
        <begin position="160"/>
        <end position="177"/>
    </location>
</feature>
<gene>
    <name evidence="2" type="ORF">J1C48_15255</name>
</gene>
<dbReference type="Proteomes" id="UP000664122">
    <property type="component" value="Unassembled WGS sequence"/>
</dbReference>
<dbReference type="EMBL" id="JAFMPP010000014">
    <property type="protein sequence ID" value="MBO0663936.1"/>
    <property type="molecule type" value="Genomic_DNA"/>
</dbReference>
<evidence type="ECO:0000313" key="3">
    <source>
        <dbReference type="Proteomes" id="UP000664122"/>
    </source>
</evidence>
<feature type="transmembrane region" description="Helical" evidence="1">
    <location>
        <begin position="189"/>
        <end position="211"/>
    </location>
</feature>
<feature type="transmembrane region" description="Helical" evidence="1">
    <location>
        <begin position="266"/>
        <end position="288"/>
    </location>
</feature>
<keyword evidence="1" id="KW-0812">Transmembrane</keyword>
<feature type="transmembrane region" description="Helical" evidence="1">
    <location>
        <begin position="68"/>
        <end position="89"/>
    </location>
</feature>
<feature type="transmembrane region" description="Helical" evidence="1">
    <location>
        <begin position="127"/>
        <end position="148"/>
    </location>
</feature>
<reference evidence="2" key="1">
    <citation type="submission" date="2021-03" db="EMBL/GenBank/DDBJ databases">
        <title>Whole genome sequence of Jiella sp. CQZ9-1.</title>
        <authorList>
            <person name="Tuo L."/>
        </authorList>
    </citation>
    <scope>NUCLEOTIDE SEQUENCE</scope>
    <source>
        <strain evidence="2">CQZ9-1</strain>
    </source>
</reference>
<evidence type="ECO:0000256" key="1">
    <source>
        <dbReference type="SAM" id="Phobius"/>
    </source>
</evidence>
<keyword evidence="3" id="KW-1185">Reference proteome</keyword>
<proteinExistence type="predicted"/>
<name>A0A939JY13_9HYPH</name>
<sequence>MISAGHHDRQTRVLARLCSPLLILAATIVVLGCLLLLPLTVPIGAFYWDLFIYFDAANRIFSGQIPGVDFFTPVGPLGYWLFAAVDAIFPRGQPLLLVQWSTLIVTGPLIALVVADVDKRSRGTALALLLPFLVFQILPINVTEYYYFPSVDGFGIYNRQIAEILYVLCAALLFVTARRTLFLTVTGTMLALFLIKITGFIGGGLICVVALSARRVDIKLSLLVAAIFLAVLAVLQLWLGIITAYLDDILALLFLNEGDLLQRFLQAASIHFRVFGPLCLLILALFVMDFRGLGRRAKAVSQTPNATSLAGLADQPLIWVAATAFAALFVEAQNTGGQGFIFVWPALLMTWQRRGTLNAARTALLATLIAASTLPYLTEVVARGARAFIGQIKYERLANTHLGTLGAVTQRPEIMQHARVMKAIYTTDPKTYEAIAKAGELPSYTLYNEPDFQLTWLMSVDEAVGAIKALEAEKQIHFNTIMSLNFTNPFPWLLDRQAPRLIAIGADPTRAVPNPDASVLASVRATDLILYPLCPITAANRLLRDLYAPALTNETKISLSPCWDAYLSPQIAASLKMSGGDAPSPRPAVSN</sequence>
<protein>
    <submittedName>
        <fullName evidence="2">Uncharacterized protein</fullName>
    </submittedName>
</protein>
<keyword evidence="1" id="KW-1133">Transmembrane helix</keyword>
<accession>A0A939JY13</accession>
<keyword evidence="1" id="KW-0472">Membrane</keyword>
<organism evidence="2 3">
    <name type="scientific">Jiella flava</name>
    <dbReference type="NCBI Taxonomy" id="2816857"/>
    <lineage>
        <taxon>Bacteria</taxon>
        <taxon>Pseudomonadati</taxon>
        <taxon>Pseudomonadota</taxon>
        <taxon>Alphaproteobacteria</taxon>
        <taxon>Hyphomicrobiales</taxon>
        <taxon>Aurantimonadaceae</taxon>
        <taxon>Jiella</taxon>
    </lineage>
</organism>
<comment type="caution">
    <text evidence="2">The sequence shown here is derived from an EMBL/GenBank/DDBJ whole genome shotgun (WGS) entry which is preliminary data.</text>
</comment>
<feature type="transmembrane region" description="Helical" evidence="1">
    <location>
        <begin position="223"/>
        <end position="246"/>
    </location>
</feature>
<dbReference type="AlphaFoldDB" id="A0A939JY13"/>
<feature type="transmembrane region" description="Helical" evidence="1">
    <location>
        <begin position="21"/>
        <end position="48"/>
    </location>
</feature>
<feature type="transmembrane region" description="Helical" evidence="1">
    <location>
        <begin position="96"/>
        <end position="115"/>
    </location>
</feature>
<dbReference type="RefSeq" id="WP_207258890.1">
    <property type="nucleotide sequence ID" value="NZ_JAFMPP010000014.1"/>
</dbReference>
<evidence type="ECO:0000313" key="2">
    <source>
        <dbReference type="EMBL" id="MBO0663936.1"/>
    </source>
</evidence>